<organism evidence="1 2">
    <name type="scientific">Candidatus Mediterraneibacter faecipullorum</name>
    <dbReference type="NCBI Taxonomy" id="2838670"/>
    <lineage>
        <taxon>Bacteria</taxon>
        <taxon>Bacillati</taxon>
        <taxon>Bacillota</taxon>
        <taxon>Clostridia</taxon>
        <taxon>Lachnospirales</taxon>
        <taxon>Lachnospiraceae</taxon>
        <taxon>Mediterraneibacter</taxon>
    </lineage>
</organism>
<gene>
    <name evidence="1" type="ORF">H9758_04865</name>
</gene>
<evidence type="ECO:0000313" key="1">
    <source>
        <dbReference type="EMBL" id="HJC33908.1"/>
    </source>
</evidence>
<dbReference type="Proteomes" id="UP000823890">
    <property type="component" value="Unassembled WGS sequence"/>
</dbReference>
<sequence>MRSGRYMSGHTAMSCVKKEMHRQFGDEILLEEEKHAWEHHGWFLLKFQYIPKPYMIQFEGEFNCFNVRITKDDDAYIALKKLTDYSNDLTEKDICDSIEKLKNVLKGDIVFYRSINGKTYQEINGEYKRIRRRED</sequence>
<protein>
    <submittedName>
        <fullName evidence="1">Uncharacterized protein</fullName>
    </submittedName>
</protein>
<evidence type="ECO:0000313" key="2">
    <source>
        <dbReference type="Proteomes" id="UP000823890"/>
    </source>
</evidence>
<comment type="caution">
    <text evidence="1">The sequence shown here is derived from an EMBL/GenBank/DDBJ whole genome shotgun (WGS) entry which is preliminary data.</text>
</comment>
<accession>A0A9D2NMA9</accession>
<dbReference type="EMBL" id="DWWO01000063">
    <property type="protein sequence ID" value="HJC33908.1"/>
    <property type="molecule type" value="Genomic_DNA"/>
</dbReference>
<reference evidence="1" key="2">
    <citation type="submission" date="2021-04" db="EMBL/GenBank/DDBJ databases">
        <authorList>
            <person name="Gilroy R."/>
        </authorList>
    </citation>
    <scope>NUCLEOTIDE SEQUENCE</scope>
    <source>
        <strain evidence="1">ChiW19-954</strain>
    </source>
</reference>
<dbReference type="AlphaFoldDB" id="A0A9D2NMA9"/>
<reference evidence="1" key="1">
    <citation type="journal article" date="2021" name="PeerJ">
        <title>Extensive microbial diversity within the chicken gut microbiome revealed by metagenomics and culture.</title>
        <authorList>
            <person name="Gilroy R."/>
            <person name="Ravi A."/>
            <person name="Getino M."/>
            <person name="Pursley I."/>
            <person name="Horton D.L."/>
            <person name="Alikhan N.F."/>
            <person name="Baker D."/>
            <person name="Gharbi K."/>
            <person name="Hall N."/>
            <person name="Watson M."/>
            <person name="Adriaenssens E.M."/>
            <person name="Foster-Nyarko E."/>
            <person name="Jarju S."/>
            <person name="Secka A."/>
            <person name="Antonio M."/>
            <person name="Oren A."/>
            <person name="Chaudhuri R.R."/>
            <person name="La Ragione R."/>
            <person name="Hildebrand F."/>
            <person name="Pallen M.J."/>
        </authorList>
    </citation>
    <scope>NUCLEOTIDE SEQUENCE</scope>
    <source>
        <strain evidence="1">ChiW19-954</strain>
    </source>
</reference>
<proteinExistence type="predicted"/>
<name>A0A9D2NMA9_9FIRM</name>